<dbReference type="AlphaFoldDB" id="A0A1H9MND8"/>
<accession>A0A1H9MND8</accession>
<gene>
    <name evidence="4" type="ORF">SAMN04244573_03203</name>
</gene>
<keyword evidence="2" id="KW-0812">Transmembrane</keyword>
<evidence type="ECO:0000259" key="3">
    <source>
        <dbReference type="Pfam" id="PF10145"/>
    </source>
</evidence>
<dbReference type="Pfam" id="PF10145">
    <property type="entry name" value="PhageMin_Tail"/>
    <property type="match status" value="1"/>
</dbReference>
<dbReference type="InterPro" id="IPR010090">
    <property type="entry name" value="Phage_tape_meas"/>
</dbReference>
<name>A0A1H9MND8_9GAMM</name>
<dbReference type="EMBL" id="FOFJ01000036">
    <property type="protein sequence ID" value="SER25220.1"/>
    <property type="molecule type" value="Genomic_DNA"/>
</dbReference>
<dbReference type="PANTHER" id="PTHR37813">
    <property type="entry name" value="FELS-2 PROPHAGE PROTEIN"/>
    <property type="match status" value="1"/>
</dbReference>
<keyword evidence="2" id="KW-0472">Membrane</keyword>
<dbReference type="RefSeq" id="WP_090623773.1">
    <property type="nucleotide sequence ID" value="NZ_FOFJ01000036.1"/>
</dbReference>
<proteinExistence type="predicted"/>
<evidence type="ECO:0000313" key="5">
    <source>
        <dbReference type="Proteomes" id="UP000199267"/>
    </source>
</evidence>
<evidence type="ECO:0000256" key="1">
    <source>
        <dbReference type="ARBA" id="ARBA00022612"/>
    </source>
</evidence>
<reference evidence="4 5" key="1">
    <citation type="submission" date="2016-10" db="EMBL/GenBank/DDBJ databases">
        <authorList>
            <person name="de Groot N.N."/>
        </authorList>
    </citation>
    <scope>NUCLEOTIDE SEQUENCE [LARGE SCALE GENOMIC DNA]</scope>
    <source>
        <strain evidence="4 5">DSM 378</strain>
    </source>
</reference>
<organism evidence="4 5">
    <name type="scientific">Azotobacter beijerinckii</name>
    <dbReference type="NCBI Taxonomy" id="170623"/>
    <lineage>
        <taxon>Bacteria</taxon>
        <taxon>Pseudomonadati</taxon>
        <taxon>Pseudomonadota</taxon>
        <taxon>Gammaproteobacteria</taxon>
        <taxon>Pseudomonadales</taxon>
        <taxon>Pseudomonadaceae</taxon>
        <taxon>Azotobacter</taxon>
    </lineage>
</organism>
<sequence>MARDLRLEVILQAVDRATRPIRAVSQGGSELAQTLKQTREALRGLQGQQKDVESFRAVQAASKQTSEAIRANRERIKALSEQMAAAARPTRQMTTEFQRAMREGHKLKASYSEQQRQLQSLQTRLNSAGIQTNRLGAEELRLRRRVEQSTRSIAEQQDGMRRLAQQQERLAKAKAAYEKSKEVAGKVATAGSVALAAGGGAMASMGSQAFANQQLGAKTAAQFGQGAAEAKQYRAIINSVYSGGTGDSLEQVAEALSAVGGGFGSLGKLGAGQLEALTKRATTLANTFDLDVAESVQMASIMIQNGLARDATEAFDLMAGGMQNVSVSLRQELPEIVHEYATNFRALGFNGKEAMNLLVSAAGQGKFALDKTGDALKEFTLRGSDMSKGSQEAYKEIGLNAQKMSTAIAKGGPEARGALMKTVKGLLAIKDPATRANTAIALFGTPLEDLSVDQIPQFLKGLASVEDRLGEVTGATDRMGDTLGDNAGSALIRLQRMLSGELMTVLDAFEGDILAATKAVTGWFKANPELANTLVKVAVAVAALAAVGGGLTIILAGLVGPLAMVKLGLATLGISAGVAMGPVLLIIAAIAALAAGAYLVWQNWGTLGPKFAALWEGIKSQFASLMTWFASLPERFRQFGADILQGLANGITGALGSVKEAITGAGDKAIGWFKAKLGIHSPSRVFAQLGGFTMQGLEQGLVAGQGGPLQQVTDLAKRLTAAGTVALGVTAGASPAAAALPQLQEVPMATLPEQMQQIRYRSGDLPRPDLPALTQQLQVTFADLPRLEALLLDGPRIDSRPPLAASTATPITVQGDTIQITIQAAPGGNPADLAQQINRILDERERTKASRVRSRLHDQE</sequence>
<feature type="transmembrane region" description="Helical" evidence="2">
    <location>
        <begin position="572"/>
        <end position="601"/>
    </location>
</feature>
<keyword evidence="1" id="KW-1188">Viral release from host cell</keyword>
<evidence type="ECO:0000313" key="4">
    <source>
        <dbReference type="EMBL" id="SER25220.1"/>
    </source>
</evidence>
<keyword evidence="2" id="KW-1133">Transmembrane helix</keyword>
<protein>
    <submittedName>
        <fullName evidence="4">Phage-related minor tail protein</fullName>
    </submittedName>
</protein>
<dbReference type="PANTHER" id="PTHR37813:SF1">
    <property type="entry name" value="FELS-2 PROPHAGE PROTEIN"/>
    <property type="match status" value="1"/>
</dbReference>
<evidence type="ECO:0000256" key="2">
    <source>
        <dbReference type="SAM" id="Phobius"/>
    </source>
</evidence>
<feature type="domain" description="Phage tail tape measure protein" evidence="3">
    <location>
        <begin position="248"/>
        <end position="444"/>
    </location>
</feature>
<feature type="transmembrane region" description="Helical" evidence="2">
    <location>
        <begin position="537"/>
        <end position="560"/>
    </location>
</feature>
<dbReference type="Proteomes" id="UP000199267">
    <property type="component" value="Unassembled WGS sequence"/>
</dbReference>